<protein>
    <recommendedName>
        <fullName evidence="12">L-dopachrome isomerase</fullName>
        <ecNumber evidence="9">5.3.2.1</ecNumber>
        <ecNumber evidence="8">5.3.3.12</ecNumber>
    </recommendedName>
    <alternativeName>
        <fullName evidence="10">L-dopachrome tautomerase</fullName>
    </alternativeName>
    <alternativeName>
        <fullName evidence="11">Phenylpyruvate tautomerase</fullName>
    </alternativeName>
</protein>
<dbReference type="OrthoDB" id="255819at2759"/>
<dbReference type="InterPro" id="IPR001398">
    <property type="entry name" value="Macrophage_inhib_fac"/>
</dbReference>
<reference evidence="14" key="1">
    <citation type="journal article" date="2012" name="Science">
        <title>The Paleozoic origin of enzymatic lignin decomposition reconstructed from 31 fungal genomes.</title>
        <authorList>
            <person name="Floudas D."/>
            <person name="Binder M."/>
            <person name="Riley R."/>
            <person name="Barry K."/>
            <person name="Blanchette R.A."/>
            <person name="Henrissat B."/>
            <person name="Martinez A.T."/>
            <person name="Otillar R."/>
            <person name="Spatafora J.W."/>
            <person name="Yadav J.S."/>
            <person name="Aerts A."/>
            <person name="Benoit I."/>
            <person name="Boyd A."/>
            <person name="Carlson A."/>
            <person name="Copeland A."/>
            <person name="Coutinho P.M."/>
            <person name="de Vries R.P."/>
            <person name="Ferreira P."/>
            <person name="Findley K."/>
            <person name="Foster B."/>
            <person name="Gaskell J."/>
            <person name="Glotzer D."/>
            <person name="Gorecki P."/>
            <person name="Heitman J."/>
            <person name="Hesse C."/>
            <person name="Hori C."/>
            <person name="Igarashi K."/>
            <person name="Jurgens J.A."/>
            <person name="Kallen N."/>
            <person name="Kersten P."/>
            <person name="Kohler A."/>
            <person name="Kuees U."/>
            <person name="Kumar T.K.A."/>
            <person name="Kuo A."/>
            <person name="LaButti K."/>
            <person name="Larrondo L.F."/>
            <person name="Lindquist E."/>
            <person name="Ling A."/>
            <person name="Lombard V."/>
            <person name="Lucas S."/>
            <person name="Lundell T."/>
            <person name="Martin R."/>
            <person name="McLaughlin D.J."/>
            <person name="Morgenstern I."/>
            <person name="Morin E."/>
            <person name="Murat C."/>
            <person name="Nagy L.G."/>
            <person name="Nolan M."/>
            <person name="Ohm R.A."/>
            <person name="Patyshakuliyeva A."/>
            <person name="Rokas A."/>
            <person name="Ruiz-Duenas F.J."/>
            <person name="Sabat G."/>
            <person name="Salamov A."/>
            <person name="Samejima M."/>
            <person name="Schmutz J."/>
            <person name="Slot J.C."/>
            <person name="St John F."/>
            <person name="Stenlid J."/>
            <person name="Sun H."/>
            <person name="Sun S."/>
            <person name="Syed K."/>
            <person name="Tsang A."/>
            <person name="Wiebenga A."/>
            <person name="Young D."/>
            <person name="Pisabarro A."/>
            <person name="Eastwood D.C."/>
            <person name="Martin F."/>
            <person name="Cullen D."/>
            <person name="Grigoriev I.V."/>
            <person name="Hibbett D.S."/>
        </authorList>
    </citation>
    <scope>NUCLEOTIDE SEQUENCE [LARGE SCALE GENOMIC DNA]</scope>
    <source>
        <strain evidence="14">RWD-64-598 SS2</strain>
    </source>
</reference>
<keyword evidence="3" id="KW-0202">Cytokine</keyword>
<comment type="catalytic activity">
    <reaction evidence="6">
        <text>3-phenylpyruvate = enol-phenylpyruvate</text>
        <dbReference type="Rhea" id="RHEA:17097"/>
        <dbReference type="ChEBI" id="CHEBI:16815"/>
        <dbReference type="ChEBI" id="CHEBI:18005"/>
        <dbReference type="EC" id="5.3.2.1"/>
    </reaction>
</comment>
<dbReference type="EC" id="5.3.3.12" evidence="8"/>
<dbReference type="SUPFAM" id="SSF55331">
    <property type="entry name" value="Tautomerase/MIF"/>
    <property type="match status" value="1"/>
</dbReference>
<dbReference type="Gene3D" id="3.30.429.10">
    <property type="entry name" value="Macrophage Migration Inhibitory Factor"/>
    <property type="match status" value="1"/>
</dbReference>
<dbReference type="RefSeq" id="XP_007764194.1">
    <property type="nucleotide sequence ID" value="XM_007766004.1"/>
</dbReference>
<comment type="subcellular location">
    <subcellularLocation>
        <location evidence="1">Secreted</location>
    </subcellularLocation>
</comment>
<dbReference type="Proteomes" id="UP000053558">
    <property type="component" value="Unassembled WGS sequence"/>
</dbReference>
<proteinExistence type="inferred from homology"/>
<evidence type="ECO:0000256" key="6">
    <source>
        <dbReference type="ARBA" id="ARBA00036735"/>
    </source>
</evidence>
<organism evidence="13 14">
    <name type="scientific">Coniophora puteana (strain RWD-64-598)</name>
    <name type="common">Brown rot fungus</name>
    <dbReference type="NCBI Taxonomy" id="741705"/>
    <lineage>
        <taxon>Eukaryota</taxon>
        <taxon>Fungi</taxon>
        <taxon>Dikarya</taxon>
        <taxon>Basidiomycota</taxon>
        <taxon>Agaricomycotina</taxon>
        <taxon>Agaricomycetes</taxon>
        <taxon>Agaricomycetidae</taxon>
        <taxon>Boletales</taxon>
        <taxon>Coniophorineae</taxon>
        <taxon>Coniophoraceae</taxon>
        <taxon>Coniophora</taxon>
    </lineage>
</organism>
<dbReference type="EMBL" id="JH711574">
    <property type="protein sequence ID" value="EIW85513.1"/>
    <property type="molecule type" value="Genomic_DNA"/>
</dbReference>
<evidence type="ECO:0000256" key="1">
    <source>
        <dbReference type="ARBA" id="ARBA00004613"/>
    </source>
</evidence>
<gene>
    <name evidence="13" type="ORF">CONPUDRAFT_70300</name>
</gene>
<evidence type="ECO:0000256" key="10">
    <source>
        <dbReference type="ARBA" id="ARBA00041631"/>
    </source>
</evidence>
<dbReference type="PANTHER" id="PTHR11954">
    <property type="entry name" value="D-DOPACHROME DECARBOXYLASE"/>
    <property type="match status" value="1"/>
</dbReference>
<dbReference type="PANTHER" id="PTHR11954:SF6">
    <property type="entry name" value="MACROPHAGE MIGRATION INHIBITORY FACTOR"/>
    <property type="match status" value="1"/>
</dbReference>
<keyword evidence="14" id="KW-1185">Reference proteome</keyword>
<keyword evidence="4" id="KW-0964">Secreted</keyword>
<evidence type="ECO:0000256" key="11">
    <source>
        <dbReference type="ARBA" id="ARBA00041912"/>
    </source>
</evidence>
<dbReference type="InterPro" id="IPR014347">
    <property type="entry name" value="Tautomerase/MIF_sf"/>
</dbReference>
<evidence type="ECO:0000313" key="13">
    <source>
        <dbReference type="EMBL" id="EIW85513.1"/>
    </source>
</evidence>
<evidence type="ECO:0000256" key="9">
    <source>
        <dbReference type="ARBA" id="ARBA00039086"/>
    </source>
</evidence>
<evidence type="ECO:0000256" key="12">
    <source>
        <dbReference type="ARBA" id="ARBA00042730"/>
    </source>
</evidence>
<comment type="caution">
    <text evidence="13">The sequence shown here is derived from an EMBL/GenBank/DDBJ whole genome shotgun (WGS) entry which is preliminary data.</text>
</comment>
<evidence type="ECO:0000256" key="8">
    <source>
        <dbReference type="ARBA" id="ARBA00038932"/>
    </source>
</evidence>
<evidence type="ECO:0000313" key="14">
    <source>
        <dbReference type="Proteomes" id="UP000053558"/>
    </source>
</evidence>
<evidence type="ECO:0000256" key="3">
    <source>
        <dbReference type="ARBA" id="ARBA00022514"/>
    </source>
</evidence>
<dbReference type="GO" id="GO:0050178">
    <property type="term" value="F:phenylpyruvate tautomerase activity"/>
    <property type="evidence" value="ECO:0007669"/>
    <property type="project" value="UniProtKB-EC"/>
</dbReference>
<dbReference type="EC" id="5.3.2.1" evidence="9"/>
<dbReference type="AlphaFoldDB" id="A0A5M3N2A3"/>
<evidence type="ECO:0000256" key="5">
    <source>
        <dbReference type="ARBA" id="ARBA00023235"/>
    </source>
</evidence>
<dbReference type="Pfam" id="PF01187">
    <property type="entry name" value="MIF"/>
    <property type="match status" value="1"/>
</dbReference>
<keyword evidence="5" id="KW-0413">Isomerase</keyword>
<name>A0A5M3N2A3_CONPW</name>
<dbReference type="GO" id="GO:0005615">
    <property type="term" value="C:extracellular space"/>
    <property type="evidence" value="ECO:0007669"/>
    <property type="project" value="UniProtKB-KW"/>
</dbReference>
<dbReference type="KEGG" id="cput:CONPUDRAFT_70300"/>
<dbReference type="GO" id="GO:0004167">
    <property type="term" value="F:dopachrome isomerase activity"/>
    <property type="evidence" value="ECO:0007669"/>
    <property type="project" value="UniProtKB-EC"/>
</dbReference>
<comment type="similarity">
    <text evidence="2">Belongs to the MIF family.</text>
</comment>
<evidence type="ECO:0000256" key="2">
    <source>
        <dbReference type="ARBA" id="ARBA00005851"/>
    </source>
</evidence>
<sequence length="128" mass="14226">MPIITLYHNHKFTSDDQVKTFVSELSKACAKTIGKDESLFNINVIYNPYIIFGGKMDEPAYLMNILSIGINIVPHADTPRWSAEFGKFIEEKLGIGSDRGYISFRDTGADYIGFSGDTVTNHGLKASK</sequence>
<dbReference type="GeneID" id="19208801"/>
<evidence type="ECO:0000256" key="7">
    <source>
        <dbReference type="ARBA" id="ARBA00036823"/>
    </source>
</evidence>
<accession>A0A5M3N2A3</accession>
<comment type="catalytic activity">
    <reaction evidence="7">
        <text>L-dopachrome = 5,6-dihydroxyindole-2-carboxylate</text>
        <dbReference type="Rhea" id="RHEA:13041"/>
        <dbReference type="ChEBI" id="CHEBI:16875"/>
        <dbReference type="ChEBI" id="CHEBI:57509"/>
        <dbReference type="EC" id="5.3.3.12"/>
    </reaction>
</comment>
<evidence type="ECO:0000256" key="4">
    <source>
        <dbReference type="ARBA" id="ARBA00022525"/>
    </source>
</evidence>